<dbReference type="FunFam" id="2.60.120.10:FF:000033">
    <property type="entry name" value="Centromere protein C 1"/>
    <property type="match status" value="1"/>
</dbReference>
<evidence type="ECO:0000256" key="7">
    <source>
        <dbReference type="SAM" id="MobiDB-lite"/>
    </source>
</evidence>
<dbReference type="PANTHER" id="PTHR16684:SF11">
    <property type="entry name" value="CENTROMERE PROTEIN C"/>
    <property type="match status" value="1"/>
</dbReference>
<comment type="function">
    <text evidence="5">Component of the kinetochore, a multiprotein complex that assembles on centromeric DNA and attaches chromosomes to spindle microtubules, mediating chromosome segregation and sister chromatid segregation during meiosis and mitosis. Component of the inner kinetochore constitutive centromere-associated network (CCAN), which serves as a structural platform for outer kinetochore assembly.</text>
</comment>
<feature type="compositionally biased region" description="Polar residues" evidence="7">
    <location>
        <begin position="605"/>
        <end position="618"/>
    </location>
</feature>
<evidence type="ECO:0000313" key="9">
    <source>
        <dbReference type="EMBL" id="TEB39581.1"/>
    </source>
</evidence>
<name>A0A4Y7U003_COPMI</name>
<dbReference type="EMBL" id="QPFP01000001">
    <property type="protein sequence ID" value="TEB39581.1"/>
    <property type="molecule type" value="Genomic_DNA"/>
</dbReference>
<accession>A0A4Y7U003</accession>
<dbReference type="GO" id="GO:0019237">
    <property type="term" value="F:centromeric DNA binding"/>
    <property type="evidence" value="ECO:0007669"/>
    <property type="project" value="InterPro"/>
</dbReference>
<feature type="compositionally biased region" description="Low complexity" evidence="7">
    <location>
        <begin position="588"/>
        <end position="604"/>
    </location>
</feature>
<keyword evidence="4" id="KW-0539">Nucleus</keyword>
<dbReference type="GO" id="GO:0000776">
    <property type="term" value="C:kinetochore"/>
    <property type="evidence" value="ECO:0007669"/>
    <property type="project" value="InterPro"/>
</dbReference>
<dbReference type="CDD" id="cd06993">
    <property type="entry name" value="cupin_CENP-C_C"/>
    <property type="match status" value="1"/>
</dbReference>
<organism evidence="9 10">
    <name type="scientific">Coprinellus micaceus</name>
    <name type="common">Glistening ink-cap mushroom</name>
    <name type="synonym">Coprinus micaceus</name>
    <dbReference type="NCBI Taxonomy" id="71717"/>
    <lineage>
        <taxon>Eukaryota</taxon>
        <taxon>Fungi</taxon>
        <taxon>Dikarya</taxon>
        <taxon>Basidiomycota</taxon>
        <taxon>Agaricomycotina</taxon>
        <taxon>Agaricomycetes</taxon>
        <taxon>Agaricomycetidae</taxon>
        <taxon>Agaricales</taxon>
        <taxon>Agaricineae</taxon>
        <taxon>Psathyrellaceae</taxon>
        <taxon>Coprinellus</taxon>
    </lineage>
</organism>
<evidence type="ECO:0000256" key="4">
    <source>
        <dbReference type="ARBA" id="ARBA00023242"/>
    </source>
</evidence>
<dbReference type="GO" id="GO:0051455">
    <property type="term" value="P:spindle attachment to meiosis I kinetochore"/>
    <property type="evidence" value="ECO:0007669"/>
    <property type="project" value="TreeGrafter"/>
</dbReference>
<evidence type="ECO:0000256" key="1">
    <source>
        <dbReference type="ARBA" id="ARBA00004123"/>
    </source>
</evidence>
<comment type="caution">
    <text evidence="9">The sequence shown here is derived from an EMBL/GenBank/DDBJ whole genome shotgun (WGS) entry which is preliminary data.</text>
</comment>
<protein>
    <recommendedName>
        <fullName evidence="6">CENP-C homolog</fullName>
    </recommendedName>
</protein>
<evidence type="ECO:0000256" key="6">
    <source>
        <dbReference type="ARBA" id="ARBA00075033"/>
    </source>
</evidence>
<dbReference type="STRING" id="71717.A0A4Y7U003"/>
<reference evidence="9 10" key="1">
    <citation type="journal article" date="2019" name="Nat. Ecol. Evol.">
        <title>Megaphylogeny resolves global patterns of mushroom evolution.</title>
        <authorList>
            <person name="Varga T."/>
            <person name="Krizsan K."/>
            <person name="Foldi C."/>
            <person name="Dima B."/>
            <person name="Sanchez-Garcia M."/>
            <person name="Sanchez-Ramirez S."/>
            <person name="Szollosi G.J."/>
            <person name="Szarkandi J.G."/>
            <person name="Papp V."/>
            <person name="Albert L."/>
            <person name="Andreopoulos W."/>
            <person name="Angelini C."/>
            <person name="Antonin V."/>
            <person name="Barry K.W."/>
            <person name="Bougher N.L."/>
            <person name="Buchanan P."/>
            <person name="Buyck B."/>
            <person name="Bense V."/>
            <person name="Catcheside P."/>
            <person name="Chovatia M."/>
            <person name="Cooper J."/>
            <person name="Damon W."/>
            <person name="Desjardin D."/>
            <person name="Finy P."/>
            <person name="Geml J."/>
            <person name="Haridas S."/>
            <person name="Hughes K."/>
            <person name="Justo A."/>
            <person name="Karasinski D."/>
            <person name="Kautmanova I."/>
            <person name="Kiss B."/>
            <person name="Kocsube S."/>
            <person name="Kotiranta H."/>
            <person name="LaButti K.M."/>
            <person name="Lechner B.E."/>
            <person name="Liimatainen K."/>
            <person name="Lipzen A."/>
            <person name="Lukacs Z."/>
            <person name="Mihaltcheva S."/>
            <person name="Morgado L.N."/>
            <person name="Niskanen T."/>
            <person name="Noordeloos M.E."/>
            <person name="Ohm R.A."/>
            <person name="Ortiz-Santana B."/>
            <person name="Ovrebo C."/>
            <person name="Racz N."/>
            <person name="Riley R."/>
            <person name="Savchenko A."/>
            <person name="Shiryaev A."/>
            <person name="Soop K."/>
            <person name="Spirin V."/>
            <person name="Szebenyi C."/>
            <person name="Tomsovsky M."/>
            <person name="Tulloss R.E."/>
            <person name="Uehling J."/>
            <person name="Grigoriev I.V."/>
            <person name="Vagvolgyi C."/>
            <person name="Papp T."/>
            <person name="Martin F.M."/>
            <person name="Miettinen O."/>
            <person name="Hibbett D.S."/>
            <person name="Nagy L.G."/>
        </authorList>
    </citation>
    <scope>NUCLEOTIDE SEQUENCE [LARGE SCALE GENOMIC DNA]</scope>
    <source>
        <strain evidence="9 10">FP101781</strain>
    </source>
</reference>
<feature type="compositionally biased region" description="Acidic residues" evidence="7">
    <location>
        <begin position="219"/>
        <end position="229"/>
    </location>
</feature>
<dbReference type="AlphaFoldDB" id="A0A4Y7U003"/>
<keyword evidence="3" id="KW-0238">DNA-binding</keyword>
<feature type="domain" description="Mif2/CENP-C cupin" evidence="8">
    <location>
        <begin position="479"/>
        <end position="563"/>
    </location>
</feature>
<comment type="similarity">
    <text evidence="2">Belongs to the CENP-C/MIF2 family.</text>
</comment>
<dbReference type="OrthoDB" id="1939643at2759"/>
<dbReference type="Proteomes" id="UP000298030">
    <property type="component" value="Unassembled WGS sequence"/>
</dbReference>
<feature type="region of interest" description="Disordered" evidence="7">
    <location>
        <begin position="45"/>
        <end position="358"/>
    </location>
</feature>
<feature type="region of interest" description="Disordered" evidence="7">
    <location>
        <begin position="579"/>
        <end position="618"/>
    </location>
</feature>
<evidence type="ECO:0000256" key="2">
    <source>
        <dbReference type="ARBA" id="ARBA00010291"/>
    </source>
</evidence>
<dbReference type="Pfam" id="PF11699">
    <property type="entry name" value="CENP-C_C"/>
    <property type="match status" value="1"/>
</dbReference>
<feature type="compositionally biased region" description="Acidic residues" evidence="7">
    <location>
        <begin position="79"/>
        <end position="97"/>
    </location>
</feature>
<dbReference type="InterPro" id="IPR011051">
    <property type="entry name" value="RmlC_Cupin_sf"/>
</dbReference>
<feature type="compositionally biased region" description="Pro residues" evidence="7">
    <location>
        <begin position="304"/>
        <end position="315"/>
    </location>
</feature>
<evidence type="ECO:0000256" key="5">
    <source>
        <dbReference type="ARBA" id="ARBA00057947"/>
    </source>
</evidence>
<dbReference type="GO" id="GO:0051315">
    <property type="term" value="P:attachment of mitotic spindle microtubules to kinetochore"/>
    <property type="evidence" value="ECO:0007669"/>
    <property type="project" value="TreeGrafter"/>
</dbReference>
<gene>
    <name evidence="9" type="ORF">FA13DRAFT_1723800</name>
</gene>
<dbReference type="Gene3D" id="2.60.120.10">
    <property type="entry name" value="Jelly Rolls"/>
    <property type="match status" value="1"/>
</dbReference>
<feature type="compositionally biased region" description="Basic residues" evidence="7">
    <location>
        <begin position="65"/>
        <end position="74"/>
    </location>
</feature>
<feature type="compositionally biased region" description="Basic and acidic residues" evidence="7">
    <location>
        <begin position="238"/>
        <end position="263"/>
    </location>
</feature>
<comment type="subcellular location">
    <subcellularLocation>
        <location evidence="1">Nucleus</location>
    </subcellularLocation>
</comment>
<keyword evidence="10" id="KW-1185">Reference proteome</keyword>
<evidence type="ECO:0000313" key="10">
    <source>
        <dbReference type="Proteomes" id="UP000298030"/>
    </source>
</evidence>
<dbReference type="PANTHER" id="PTHR16684">
    <property type="entry name" value="CENTROMERE PROTEIN C"/>
    <property type="match status" value="1"/>
</dbReference>
<evidence type="ECO:0000259" key="8">
    <source>
        <dbReference type="Pfam" id="PF11699"/>
    </source>
</evidence>
<dbReference type="InterPro" id="IPR025974">
    <property type="entry name" value="Mif2/CENP-C_cupin"/>
</dbReference>
<feature type="region of interest" description="Disordered" evidence="7">
    <location>
        <begin position="1"/>
        <end position="32"/>
    </location>
</feature>
<feature type="compositionally biased region" description="Polar residues" evidence="7">
    <location>
        <begin position="1"/>
        <end position="11"/>
    </location>
</feature>
<dbReference type="InterPro" id="IPR014710">
    <property type="entry name" value="RmlC-like_jellyroll"/>
</dbReference>
<proteinExistence type="inferred from homology"/>
<feature type="compositionally biased region" description="Low complexity" evidence="7">
    <location>
        <begin position="121"/>
        <end position="139"/>
    </location>
</feature>
<dbReference type="GO" id="GO:0051382">
    <property type="term" value="P:kinetochore assembly"/>
    <property type="evidence" value="ECO:0007669"/>
    <property type="project" value="InterPro"/>
</dbReference>
<feature type="region of interest" description="Disordered" evidence="7">
    <location>
        <begin position="400"/>
        <end position="445"/>
    </location>
</feature>
<dbReference type="InterPro" id="IPR028386">
    <property type="entry name" value="CENP-C/Mif2/cnp3"/>
</dbReference>
<dbReference type="GO" id="GO:0005634">
    <property type="term" value="C:nucleus"/>
    <property type="evidence" value="ECO:0007669"/>
    <property type="project" value="UniProtKB-SubCell"/>
</dbReference>
<evidence type="ECO:0000256" key="3">
    <source>
        <dbReference type="ARBA" id="ARBA00023125"/>
    </source>
</evidence>
<feature type="compositionally biased region" description="Polar residues" evidence="7">
    <location>
        <begin position="205"/>
        <end position="216"/>
    </location>
</feature>
<feature type="compositionally biased region" description="Acidic residues" evidence="7">
    <location>
        <begin position="177"/>
        <end position="201"/>
    </location>
</feature>
<sequence>MPSSARKSSVGTARRALQKAHIPYRGDNPEVGKKTGIAVAHVERKSDGFEPFEEIMQQADGRTPPRPKGRKKSSIRYYDEDEDEDDDEEGYSDDEFGEMSMQLDSPVHNLTNVRPPTMPTANGRSGSSSSRPVARSSNVDFDKIPSPRPRKAANAGPGPSNLSRSYIPRNRQPSSEPENDMDVDDDAGGSGGDDEDQEDEQGQGRSSPRRTSFNQMNHDDDDDDDENEPFNDFPGEPYGERSFRGPERAGSETPRPKKSEKGKGRAVQQESEDDQVEDDIARGLSDVNGTHYSDDEPELEPEPAEPTPEPEPTPVPKKKKVKISDQKAPQPIRTKTHSNKENRDYPPGVRRSRREHIKPLEYWRGERVVYGRPDFSQVDPVKVLPIPQIREIIRIPKEPAVPLGKRKRGHSQRARSKTAEPGGPHSKNNVPFNAEDGWDDDTPSNATVLDYRTGNEVERRIAWTAKMVNPQPVANNTWSFDKIFGDADFIASGQLVIPPNSRKPSKATKDNTYIFYVIEGAVNLKIHETSLVLSTGGMFMVPRGNMYFIENIGQRDAKIFFTQARKTMNDDDERLIALANRDRKRQRSSSAGAMAARRTSAAPSNDATPLTARTNSRR</sequence>
<dbReference type="SUPFAM" id="SSF51182">
    <property type="entry name" value="RmlC-like cupins"/>
    <property type="match status" value="1"/>
</dbReference>
<feature type="compositionally biased region" description="Basic residues" evidence="7">
    <location>
        <begin position="404"/>
        <end position="416"/>
    </location>
</feature>